<feature type="transmembrane region" description="Helical" evidence="1">
    <location>
        <begin position="160"/>
        <end position="184"/>
    </location>
</feature>
<dbReference type="OrthoDB" id="10424664at2759"/>
<accession>A0A9W7FQT0</accession>
<gene>
    <name evidence="2" type="ORF">TrLO_g13415</name>
</gene>
<evidence type="ECO:0000313" key="3">
    <source>
        <dbReference type="Proteomes" id="UP001165122"/>
    </source>
</evidence>
<feature type="transmembrane region" description="Helical" evidence="1">
    <location>
        <begin position="63"/>
        <end position="80"/>
    </location>
</feature>
<dbReference type="AlphaFoldDB" id="A0A9W7FQT0"/>
<protein>
    <submittedName>
        <fullName evidence="2">Uncharacterized protein</fullName>
    </submittedName>
</protein>
<keyword evidence="1" id="KW-0812">Transmembrane</keyword>
<evidence type="ECO:0000313" key="2">
    <source>
        <dbReference type="EMBL" id="GMI17272.1"/>
    </source>
</evidence>
<sequence length="288" mass="33465">MLSYDWDSSPANRSKQPMFYGYLPDKASDRAVCFLSMTAFTFAHSLMQTCSCSLLAAMNMNWLLYYLGLDMLLYFMYKIAKNDFFYFINKKGLVRFFIAILHRTVTKTLANFTLFLQIRHPHEVGGLAFLFSIPYTIAGSFISIYLYSTYDGGEVELDVGTLQILLGSLCTLWFISGVTFLAFIDKTLIHTFYNADNTSEFKRKFVLHHLNNTSNPDDGKKIASLALKDHPDVYSGWADELLKPWTLKNWGRWDEEQPSWFNETWVEGVPNEYVPFKWREKYMKTGRV</sequence>
<keyword evidence="1" id="KW-1133">Transmembrane helix</keyword>
<keyword evidence="3" id="KW-1185">Reference proteome</keyword>
<comment type="caution">
    <text evidence="2">The sequence shown here is derived from an EMBL/GenBank/DDBJ whole genome shotgun (WGS) entry which is preliminary data.</text>
</comment>
<name>A0A9W7FQT0_9STRA</name>
<feature type="transmembrane region" description="Helical" evidence="1">
    <location>
        <begin position="127"/>
        <end position="148"/>
    </location>
</feature>
<keyword evidence="1" id="KW-0472">Membrane</keyword>
<organism evidence="2 3">
    <name type="scientific">Triparma laevis f. longispina</name>
    <dbReference type="NCBI Taxonomy" id="1714387"/>
    <lineage>
        <taxon>Eukaryota</taxon>
        <taxon>Sar</taxon>
        <taxon>Stramenopiles</taxon>
        <taxon>Ochrophyta</taxon>
        <taxon>Bolidophyceae</taxon>
        <taxon>Parmales</taxon>
        <taxon>Triparmaceae</taxon>
        <taxon>Triparma</taxon>
    </lineage>
</organism>
<proteinExistence type="predicted"/>
<dbReference type="Proteomes" id="UP001165122">
    <property type="component" value="Unassembled WGS sequence"/>
</dbReference>
<dbReference type="EMBL" id="BRXW01000286">
    <property type="protein sequence ID" value="GMI17272.1"/>
    <property type="molecule type" value="Genomic_DNA"/>
</dbReference>
<reference evidence="3" key="1">
    <citation type="journal article" date="2023" name="Commun. Biol.">
        <title>Genome analysis of Parmales, the sister group of diatoms, reveals the evolutionary specialization of diatoms from phago-mixotrophs to photoautotrophs.</title>
        <authorList>
            <person name="Ban H."/>
            <person name="Sato S."/>
            <person name="Yoshikawa S."/>
            <person name="Yamada K."/>
            <person name="Nakamura Y."/>
            <person name="Ichinomiya M."/>
            <person name="Sato N."/>
            <person name="Blanc-Mathieu R."/>
            <person name="Endo H."/>
            <person name="Kuwata A."/>
            <person name="Ogata H."/>
        </authorList>
    </citation>
    <scope>NUCLEOTIDE SEQUENCE [LARGE SCALE GENOMIC DNA]</scope>
    <source>
        <strain evidence="3">NIES 3700</strain>
    </source>
</reference>
<evidence type="ECO:0000256" key="1">
    <source>
        <dbReference type="SAM" id="Phobius"/>
    </source>
</evidence>